<feature type="compositionally biased region" description="Basic and acidic residues" evidence="1">
    <location>
        <begin position="54"/>
        <end position="68"/>
    </location>
</feature>
<dbReference type="AlphaFoldDB" id="A0AAV1I0J0"/>
<accession>A0AAV1I0J0</accession>
<feature type="compositionally biased region" description="Basic and acidic residues" evidence="1">
    <location>
        <begin position="8"/>
        <end position="17"/>
    </location>
</feature>
<evidence type="ECO:0000256" key="1">
    <source>
        <dbReference type="SAM" id="MobiDB-lite"/>
    </source>
</evidence>
<sequence length="246" mass="27058">MDVDPDEELARQLHREMNGLTRVRHRAGVPPLPGGRLGNLRDSRPSSAQPSGEARSHEGDLSSRDLPSKPHQQGFKRLRRHEDKGRVAGAQEKNRDRQGSMEPQVGGRLAEARESSLQDRGEAERGAGMPPERERQYGRMAEGAVIAARQLAQRSKASSQRKRVKCFYAGVRWALVLPTEAVLTRKALAAALTAALGQEGADLGRGERMHAVFLDNDGDESDFPPCAITGWRPAAKTACRVYVRNQ</sequence>
<gene>
    <name evidence="2" type="ORF">CVIRNUC_004119</name>
</gene>
<comment type="caution">
    <text evidence="2">The sequence shown here is derived from an EMBL/GenBank/DDBJ whole genome shotgun (WGS) entry which is preliminary data.</text>
</comment>
<proteinExistence type="predicted"/>
<dbReference type="EMBL" id="CAUYUE010000005">
    <property type="protein sequence ID" value="CAK0773952.1"/>
    <property type="molecule type" value="Genomic_DNA"/>
</dbReference>
<feature type="compositionally biased region" description="Basic and acidic residues" evidence="1">
    <location>
        <begin position="110"/>
        <end position="135"/>
    </location>
</feature>
<reference evidence="2 3" key="1">
    <citation type="submission" date="2023-10" db="EMBL/GenBank/DDBJ databases">
        <authorList>
            <person name="Maclean D."/>
            <person name="Macfadyen A."/>
        </authorList>
    </citation>
    <scope>NUCLEOTIDE SEQUENCE [LARGE SCALE GENOMIC DNA]</scope>
</reference>
<evidence type="ECO:0000313" key="3">
    <source>
        <dbReference type="Proteomes" id="UP001314263"/>
    </source>
</evidence>
<keyword evidence="3" id="KW-1185">Reference proteome</keyword>
<organism evidence="2 3">
    <name type="scientific">Coccomyxa viridis</name>
    <dbReference type="NCBI Taxonomy" id="1274662"/>
    <lineage>
        <taxon>Eukaryota</taxon>
        <taxon>Viridiplantae</taxon>
        <taxon>Chlorophyta</taxon>
        <taxon>core chlorophytes</taxon>
        <taxon>Trebouxiophyceae</taxon>
        <taxon>Trebouxiophyceae incertae sedis</taxon>
        <taxon>Coccomyxaceae</taxon>
        <taxon>Coccomyxa</taxon>
    </lineage>
</organism>
<feature type="region of interest" description="Disordered" evidence="1">
    <location>
        <begin position="1"/>
        <end position="135"/>
    </location>
</feature>
<dbReference type="Proteomes" id="UP001314263">
    <property type="component" value="Unassembled WGS sequence"/>
</dbReference>
<evidence type="ECO:0000313" key="2">
    <source>
        <dbReference type="EMBL" id="CAK0773952.1"/>
    </source>
</evidence>
<feature type="compositionally biased region" description="Basic and acidic residues" evidence="1">
    <location>
        <begin position="80"/>
        <end position="99"/>
    </location>
</feature>
<protein>
    <submittedName>
        <fullName evidence="2">Uncharacterized protein</fullName>
    </submittedName>
</protein>
<name>A0AAV1I0J0_9CHLO</name>